<reference evidence="10 11" key="1">
    <citation type="journal article" date="2004" name="Science">
        <title>The genome of the diatom Thalassiosira pseudonana: ecology, evolution, and metabolism.</title>
        <authorList>
            <person name="Armbrust E.V."/>
            <person name="Berges J.A."/>
            <person name="Bowler C."/>
            <person name="Green B.R."/>
            <person name="Martinez D."/>
            <person name="Putnam N.H."/>
            <person name="Zhou S."/>
            <person name="Allen A.E."/>
            <person name="Apt K.E."/>
            <person name="Bechner M."/>
            <person name="Brzezinski M.A."/>
            <person name="Chaal B.K."/>
            <person name="Chiovitti A."/>
            <person name="Davis A.K."/>
            <person name="Demarest M.S."/>
            <person name="Detter J.C."/>
            <person name="Glavina T."/>
            <person name="Goodstein D."/>
            <person name="Hadi M.Z."/>
            <person name="Hellsten U."/>
            <person name="Hildebrand M."/>
            <person name="Jenkins B.D."/>
            <person name="Jurka J."/>
            <person name="Kapitonov V.V."/>
            <person name="Kroger N."/>
            <person name="Lau W.W."/>
            <person name="Lane T.W."/>
            <person name="Larimer F.W."/>
            <person name="Lippmeier J.C."/>
            <person name="Lucas S."/>
            <person name="Medina M."/>
            <person name="Montsant A."/>
            <person name="Obornik M."/>
            <person name="Parker M.S."/>
            <person name="Palenik B."/>
            <person name="Pazour G.J."/>
            <person name="Richardson P.M."/>
            <person name="Rynearson T.A."/>
            <person name="Saito M.A."/>
            <person name="Schwartz D.C."/>
            <person name="Thamatrakoln K."/>
            <person name="Valentin K."/>
            <person name="Vardi A."/>
            <person name="Wilkerson F.P."/>
            <person name="Rokhsar D.S."/>
        </authorList>
    </citation>
    <scope>NUCLEOTIDE SEQUENCE [LARGE SCALE GENOMIC DNA]</scope>
    <source>
        <strain evidence="10 11">CCMP1335</strain>
    </source>
</reference>
<accession>B8C6V2</accession>
<evidence type="ECO:0000256" key="3">
    <source>
        <dbReference type="ARBA" id="ARBA00022448"/>
    </source>
</evidence>
<dbReference type="GO" id="GO:0003333">
    <property type="term" value="P:amino acid transmembrane transport"/>
    <property type="evidence" value="ECO:0000318"/>
    <property type="project" value="GO_Central"/>
</dbReference>
<feature type="transmembrane region" description="Helical" evidence="8">
    <location>
        <begin position="178"/>
        <end position="201"/>
    </location>
</feature>
<evidence type="ECO:0000256" key="6">
    <source>
        <dbReference type="ARBA" id="ARBA00022989"/>
    </source>
</evidence>
<dbReference type="HOGENOM" id="CLU_009020_4_2_1"/>
<dbReference type="RefSeq" id="XP_002291785.1">
    <property type="nucleotide sequence ID" value="XM_002291749.1"/>
</dbReference>
<dbReference type="GeneID" id="7445591"/>
<dbReference type="Pfam" id="PF01490">
    <property type="entry name" value="Aa_trans"/>
    <property type="match status" value="1"/>
</dbReference>
<keyword evidence="11" id="KW-1185">Reference proteome</keyword>
<dbReference type="GO" id="GO:0016020">
    <property type="term" value="C:membrane"/>
    <property type="evidence" value="ECO:0000318"/>
    <property type="project" value="GO_Central"/>
</dbReference>
<feature type="transmembrane region" description="Helical" evidence="8">
    <location>
        <begin position="256"/>
        <end position="276"/>
    </location>
</feature>
<dbReference type="EMBL" id="CM000644">
    <property type="protein sequence ID" value="EED90636.1"/>
    <property type="molecule type" value="Genomic_DNA"/>
</dbReference>
<keyword evidence="7 8" id="KW-0472">Membrane</keyword>
<organism evidence="10 11">
    <name type="scientific">Thalassiosira pseudonana</name>
    <name type="common">Marine diatom</name>
    <name type="synonym">Cyclotella nana</name>
    <dbReference type="NCBI Taxonomy" id="35128"/>
    <lineage>
        <taxon>Eukaryota</taxon>
        <taxon>Sar</taxon>
        <taxon>Stramenopiles</taxon>
        <taxon>Ochrophyta</taxon>
        <taxon>Bacillariophyta</taxon>
        <taxon>Coscinodiscophyceae</taxon>
        <taxon>Thalassiosirophycidae</taxon>
        <taxon>Thalassiosirales</taxon>
        <taxon>Thalassiosiraceae</taxon>
        <taxon>Thalassiosira</taxon>
    </lineage>
</organism>
<dbReference type="eggNOG" id="KOG1305">
    <property type="taxonomic scope" value="Eukaryota"/>
</dbReference>
<evidence type="ECO:0000256" key="4">
    <source>
        <dbReference type="ARBA" id="ARBA00022692"/>
    </source>
</evidence>
<feature type="domain" description="Amino acid transporter transmembrane" evidence="9">
    <location>
        <begin position="1"/>
        <end position="348"/>
    </location>
</feature>
<reference evidence="10 11" key="2">
    <citation type="journal article" date="2008" name="Nature">
        <title>The Phaeodactylum genome reveals the evolutionary history of diatom genomes.</title>
        <authorList>
            <person name="Bowler C."/>
            <person name="Allen A.E."/>
            <person name="Badger J.H."/>
            <person name="Grimwood J."/>
            <person name="Jabbari K."/>
            <person name="Kuo A."/>
            <person name="Maheswari U."/>
            <person name="Martens C."/>
            <person name="Maumus F."/>
            <person name="Otillar R.P."/>
            <person name="Rayko E."/>
            <person name="Salamov A."/>
            <person name="Vandepoele K."/>
            <person name="Beszteri B."/>
            <person name="Gruber A."/>
            <person name="Heijde M."/>
            <person name="Katinka M."/>
            <person name="Mock T."/>
            <person name="Valentin K."/>
            <person name="Verret F."/>
            <person name="Berges J.A."/>
            <person name="Brownlee C."/>
            <person name="Cadoret J.P."/>
            <person name="Chiovitti A."/>
            <person name="Choi C.J."/>
            <person name="Coesel S."/>
            <person name="De Martino A."/>
            <person name="Detter J.C."/>
            <person name="Durkin C."/>
            <person name="Falciatore A."/>
            <person name="Fournet J."/>
            <person name="Haruta M."/>
            <person name="Huysman M.J."/>
            <person name="Jenkins B.D."/>
            <person name="Jiroutova K."/>
            <person name="Jorgensen R.E."/>
            <person name="Joubert Y."/>
            <person name="Kaplan A."/>
            <person name="Kroger N."/>
            <person name="Kroth P.G."/>
            <person name="La Roche J."/>
            <person name="Lindquist E."/>
            <person name="Lommer M."/>
            <person name="Martin-Jezequel V."/>
            <person name="Lopez P.J."/>
            <person name="Lucas S."/>
            <person name="Mangogna M."/>
            <person name="McGinnis K."/>
            <person name="Medlin L.K."/>
            <person name="Montsant A."/>
            <person name="Oudot-Le Secq M.P."/>
            <person name="Napoli C."/>
            <person name="Obornik M."/>
            <person name="Parker M.S."/>
            <person name="Petit J.L."/>
            <person name="Porcel B.M."/>
            <person name="Poulsen N."/>
            <person name="Robison M."/>
            <person name="Rychlewski L."/>
            <person name="Rynearson T.A."/>
            <person name="Schmutz J."/>
            <person name="Shapiro H."/>
            <person name="Siaut M."/>
            <person name="Stanley M."/>
            <person name="Sussman M.R."/>
            <person name="Taylor A.R."/>
            <person name="Vardi A."/>
            <person name="von Dassow P."/>
            <person name="Vyverman W."/>
            <person name="Willis A."/>
            <person name="Wyrwicz L.S."/>
            <person name="Rokhsar D.S."/>
            <person name="Weissenbach J."/>
            <person name="Armbrust E.V."/>
            <person name="Green B.R."/>
            <person name="Van de Peer Y."/>
            <person name="Grigoriev I.V."/>
        </authorList>
    </citation>
    <scope>NUCLEOTIDE SEQUENCE [LARGE SCALE GENOMIC DNA]</scope>
    <source>
        <strain evidence="10 11">CCMP1335</strain>
    </source>
</reference>
<dbReference type="KEGG" id="tps:THAPSDRAFT_263385"/>
<dbReference type="AlphaFoldDB" id="B8C6V2"/>
<feature type="transmembrane region" description="Helical" evidence="8">
    <location>
        <begin position="135"/>
        <end position="158"/>
    </location>
</feature>
<gene>
    <name evidence="10" type="ORF">THAPSDRAFT_263385</name>
</gene>
<feature type="transmembrane region" description="Helical" evidence="8">
    <location>
        <begin position="19"/>
        <end position="41"/>
    </location>
</feature>
<dbReference type="Proteomes" id="UP000001449">
    <property type="component" value="Chromosome 8"/>
</dbReference>
<dbReference type="GO" id="GO:0015179">
    <property type="term" value="F:L-amino acid transmembrane transporter activity"/>
    <property type="evidence" value="ECO:0000318"/>
    <property type="project" value="GO_Central"/>
</dbReference>
<sequence>AIVGAGIIGIPYAMKETGLVSGLMLIILSGALGCKSLRLLVETAKHVDAPSYEVLSEAAFGRVGWAVCNLNMLMMSWGPMLSYMMIVKDTLPRVLGYSAEDVAGQRIVLVISSLIFMLPLSLQRDMADLAKTSRICVIFDLFLVVIIAVFSPVSESVAEAGGLLPVLSQSVFRPRTCFVGLGIMSFAFSCQHSSLIIAGSLKNPSRDRWNRVSLLAMGACCTLAIVMGSFGYLGFLESTEGDIFNNFLTPEEAGNVGRAILCAIMFFVYPLESFVARHVIMTNIFQGREAHEGDDHAVLDRWDRRVLVTILLYTSVLIPALNYSDVGLILSLTGTIAATSLAYLLPGSLFI</sequence>
<dbReference type="PANTHER" id="PTHR22950">
    <property type="entry name" value="AMINO ACID TRANSPORTER"/>
    <property type="match status" value="1"/>
</dbReference>
<proteinExistence type="inferred from homology"/>
<evidence type="ECO:0000313" key="10">
    <source>
        <dbReference type="EMBL" id="EED90636.1"/>
    </source>
</evidence>
<dbReference type="OMA" id="PKEIWIQ"/>
<feature type="non-terminal residue" evidence="10">
    <location>
        <position position="1"/>
    </location>
</feature>
<dbReference type="STRING" id="35128.B8C6V2"/>
<evidence type="ECO:0000313" key="11">
    <source>
        <dbReference type="Proteomes" id="UP000001449"/>
    </source>
</evidence>
<dbReference type="FunCoup" id="B8C6V2">
    <property type="interactions" value="2"/>
</dbReference>
<evidence type="ECO:0000256" key="2">
    <source>
        <dbReference type="ARBA" id="ARBA00008066"/>
    </source>
</evidence>
<dbReference type="InParanoid" id="B8C6V2"/>
<feature type="non-terminal residue" evidence="10">
    <location>
        <position position="351"/>
    </location>
</feature>
<dbReference type="PaxDb" id="35128-Thaps263385"/>
<feature type="transmembrane region" description="Helical" evidence="8">
    <location>
        <begin position="329"/>
        <end position="350"/>
    </location>
</feature>
<feature type="transmembrane region" description="Helical" evidence="8">
    <location>
        <begin position="306"/>
        <end position="323"/>
    </location>
</feature>
<comment type="subcellular location">
    <subcellularLocation>
        <location evidence="1">Membrane</location>
        <topology evidence="1">Multi-pass membrane protein</topology>
    </subcellularLocation>
</comment>
<evidence type="ECO:0000256" key="7">
    <source>
        <dbReference type="ARBA" id="ARBA00023136"/>
    </source>
</evidence>
<keyword evidence="5" id="KW-0029">Amino-acid transport</keyword>
<name>B8C6V2_THAPS</name>
<evidence type="ECO:0000259" key="9">
    <source>
        <dbReference type="Pfam" id="PF01490"/>
    </source>
</evidence>
<keyword evidence="6 8" id="KW-1133">Transmembrane helix</keyword>
<feature type="transmembrane region" description="Helical" evidence="8">
    <location>
        <begin position="106"/>
        <end position="123"/>
    </location>
</feature>
<keyword evidence="4 8" id="KW-0812">Transmembrane</keyword>
<evidence type="ECO:0000256" key="8">
    <source>
        <dbReference type="SAM" id="Phobius"/>
    </source>
</evidence>
<dbReference type="InterPro" id="IPR013057">
    <property type="entry name" value="AA_transpt_TM"/>
</dbReference>
<feature type="transmembrane region" description="Helical" evidence="8">
    <location>
        <begin position="213"/>
        <end position="236"/>
    </location>
</feature>
<protein>
    <submittedName>
        <fullName evidence="10">Amino acid/polyamine transporter</fullName>
    </submittedName>
</protein>
<dbReference type="PANTHER" id="PTHR22950:SF458">
    <property type="entry name" value="SODIUM-COUPLED NEUTRAL AMINO ACID TRANSPORTER 11-RELATED"/>
    <property type="match status" value="1"/>
</dbReference>
<evidence type="ECO:0000256" key="1">
    <source>
        <dbReference type="ARBA" id="ARBA00004141"/>
    </source>
</evidence>
<keyword evidence="3" id="KW-0813">Transport</keyword>
<comment type="similarity">
    <text evidence="2">Belongs to the amino acid/polyamine transporter 2 family.</text>
</comment>
<evidence type="ECO:0000256" key="5">
    <source>
        <dbReference type="ARBA" id="ARBA00022970"/>
    </source>
</evidence>
<feature type="transmembrane region" description="Helical" evidence="8">
    <location>
        <begin position="62"/>
        <end position="86"/>
    </location>
</feature>